<name>A0A1M5S7Q3_9FIRM</name>
<dbReference type="Proteomes" id="UP000242520">
    <property type="component" value="Unassembled WGS sequence"/>
</dbReference>
<dbReference type="RefSeq" id="WP_178137474.1">
    <property type="nucleotide sequence ID" value="NZ_FQXH01000018.1"/>
</dbReference>
<evidence type="ECO:0000259" key="1">
    <source>
        <dbReference type="Pfam" id="PF09820"/>
    </source>
</evidence>
<dbReference type="PANTHER" id="PTHR34825:SF1">
    <property type="entry name" value="AAA-ATPASE-LIKE DOMAIN-CONTAINING PROTEIN"/>
    <property type="match status" value="1"/>
</dbReference>
<dbReference type="STRING" id="1123350.SAMN02744040_01658"/>
<accession>A0A1M5S7Q3</accession>
<keyword evidence="3" id="KW-1185">Reference proteome</keyword>
<dbReference type="PANTHER" id="PTHR34825">
    <property type="entry name" value="CONSERVED PROTEIN, WITH A WEAK D-GALACTARATE DEHYDRATASE/ALTRONATE HYDROLASE DOMAIN"/>
    <property type="match status" value="1"/>
</dbReference>
<organism evidence="2 3">
    <name type="scientific">Tepidibacter thalassicus DSM 15285</name>
    <dbReference type="NCBI Taxonomy" id="1123350"/>
    <lineage>
        <taxon>Bacteria</taxon>
        <taxon>Bacillati</taxon>
        <taxon>Bacillota</taxon>
        <taxon>Clostridia</taxon>
        <taxon>Peptostreptococcales</taxon>
        <taxon>Peptostreptococcaceae</taxon>
        <taxon>Tepidibacter</taxon>
    </lineage>
</organism>
<dbReference type="AlphaFoldDB" id="A0A1M5S7Q3"/>
<sequence length="56" mass="6566">MKKVPIGISDFKKLITENYYYVDKSLFIKEIIDDGSEVILLPRPRRFGKTLNMSML</sequence>
<dbReference type="InterPro" id="IPR018631">
    <property type="entry name" value="AAA-ATPase-like_dom"/>
</dbReference>
<dbReference type="Pfam" id="PF09820">
    <property type="entry name" value="AAA-ATPase_like"/>
    <property type="match status" value="1"/>
</dbReference>
<evidence type="ECO:0000313" key="2">
    <source>
        <dbReference type="EMBL" id="SHH34662.1"/>
    </source>
</evidence>
<reference evidence="3" key="1">
    <citation type="submission" date="2016-11" db="EMBL/GenBank/DDBJ databases">
        <authorList>
            <person name="Varghese N."/>
            <person name="Submissions S."/>
        </authorList>
    </citation>
    <scope>NUCLEOTIDE SEQUENCE [LARGE SCALE GENOMIC DNA]</scope>
    <source>
        <strain evidence="3">DSM 15285</strain>
    </source>
</reference>
<feature type="non-terminal residue" evidence="2">
    <location>
        <position position="56"/>
    </location>
</feature>
<gene>
    <name evidence="2" type="ORF">SAMN02744040_01658</name>
</gene>
<protein>
    <submittedName>
        <fullName evidence="2">Predicted AAA-ATPase</fullName>
    </submittedName>
</protein>
<proteinExistence type="predicted"/>
<feature type="domain" description="AAA-ATPase-like" evidence="1">
    <location>
        <begin position="5"/>
        <end position="56"/>
    </location>
</feature>
<evidence type="ECO:0000313" key="3">
    <source>
        <dbReference type="Proteomes" id="UP000242520"/>
    </source>
</evidence>
<dbReference type="EMBL" id="FQXH01000018">
    <property type="protein sequence ID" value="SHH34662.1"/>
    <property type="molecule type" value="Genomic_DNA"/>
</dbReference>